<reference evidence="2" key="2">
    <citation type="submission" date="2020-09" db="EMBL/GenBank/DDBJ databases">
        <authorList>
            <person name="Sun Q."/>
            <person name="Sedlacek I."/>
        </authorList>
    </citation>
    <scope>NUCLEOTIDE SEQUENCE</scope>
    <source>
        <strain evidence="2">CCM 8433</strain>
    </source>
</reference>
<dbReference type="Proteomes" id="UP000622610">
    <property type="component" value="Unassembled WGS sequence"/>
</dbReference>
<name>A0A917N5G4_9ENTE</name>
<dbReference type="EMBL" id="BMDT01000009">
    <property type="protein sequence ID" value="GGI66291.1"/>
    <property type="molecule type" value="Genomic_DNA"/>
</dbReference>
<dbReference type="AlphaFoldDB" id="A0A917N5G4"/>
<evidence type="ECO:0000313" key="2">
    <source>
        <dbReference type="EMBL" id="GGI66291.1"/>
    </source>
</evidence>
<feature type="region of interest" description="Disordered" evidence="1">
    <location>
        <begin position="48"/>
        <end position="68"/>
    </location>
</feature>
<sequence length="68" mass="7930">MNMRLTINEFGAKTLADSKFKPFEPRQKHTENKEELLEMLKSNFQKNKTTQTVNTTKDSTIEVKVRGK</sequence>
<reference evidence="2" key="1">
    <citation type="journal article" date="2014" name="Int. J. Syst. Evol. Microbiol.">
        <title>Complete genome sequence of Corynebacterium casei LMG S-19264T (=DSM 44701T), isolated from a smear-ripened cheese.</title>
        <authorList>
            <consortium name="US DOE Joint Genome Institute (JGI-PGF)"/>
            <person name="Walter F."/>
            <person name="Albersmeier A."/>
            <person name="Kalinowski J."/>
            <person name="Ruckert C."/>
        </authorList>
    </citation>
    <scope>NUCLEOTIDE SEQUENCE</scope>
    <source>
        <strain evidence="2">CCM 8433</strain>
    </source>
</reference>
<proteinExistence type="predicted"/>
<feature type="compositionally biased region" description="Basic and acidic residues" evidence="1">
    <location>
        <begin position="59"/>
        <end position="68"/>
    </location>
</feature>
<evidence type="ECO:0000256" key="1">
    <source>
        <dbReference type="SAM" id="MobiDB-lite"/>
    </source>
</evidence>
<comment type="caution">
    <text evidence="2">The sequence shown here is derived from an EMBL/GenBank/DDBJ whole genome shotgun (WGS) entry which is preliminary data.</text>
</comment>
<organism evidence="2 3">
    <name type="scientific">Enterococcus alcedinis</name>
    <dbReference type="NCBI Taxonomy" id="1274384"/>
    <lineage>
        <taxon>Bacteria</taxon>
        <taxon>Bacillati</taxon>
        <taxon>Bacillota</taxon>
        <taxon>Bacilli</taxon>
        <taxon>Lactobacillales</taxon>
        <taxon>Enterococcaceae</taxon>
        <taxon>Enterococcus</taxon>
    </lineage>
</organism>
<dbReference type="RefSeq" id="WP_188368120.1">
    <property type="nucleotide sequence ID" value="NZ_BMDT01000009.1"/>
</dbReference>
<evidence type="ECO:0000313" key="3">
    <source>
        <dbReference type="Proteomes" id="UP000622610"/>
    </source>
</evidence>
<accession>A0A917N5G4</accession>
<keyword evidence="3" id="KW-1185">Reference proteome</keyword>
<gene>
    <name evidence="2" type="ORF">GCM10011482_19450</name>
</gene>
<feature type="compositionally biased region" description="Low complexity" evidence="1">
    <location>
        <begin position="48"/>
        <end position="57"/>
    </location>
</feature>
<protein>
    <submittedName>
        <fullName evidence="2">Uncharacterized protein</fullName>
    </submittedName>
</protein>